<dbReference type="GO" id="GO:0016020">
    <property type="term" value="C:membrane"/>
    <property type="evidence" value="ECO:0007669"/>
    <property type="project" value="GOC"/>
</dbReference>
<evidence type="ECO:0000313" key="10">
    <source>
        <dbReference type="EMBL" id="MEJ8574627.1"/>
    </source>
</evidence>
<reference evidence="10 11" key="1">
    <citation type="submission" date="2024-02" db="EMBL/GenBank/DDBJ databases">
        <title>Genome analysis and characterization of Microbaculum marinisediminis sp. nov., isolated from marine sediment.</title>
        <authorList>
            <person name="Du Z.-J."/>
            <person name="Ye Y.-Q."/>
            <person name="Zhang Z.-R."/>
            <person name="Yuan S.-M."/>
            <person name="Zhang X.-Y."/>
        </authorList>
    </citation>
    <scope>NUCLEOTIDE SEQUENCE [LARGE SCALE GENOMIC DNA]</scope>
    <source>
        <strain evidence="10 11">SDUM1044001</strain>
    </source>
</reference>
<dbReference type="InterPro" id="IPR029069">
    <property type="entry name" value="HotDog_dom_sf"/>
</dbReference>
<dbReference type="Proteomes" id="UP001378188">
    <property type="component" value="Unassembled WGS sequence"/>
</dbReference>
<dbReference type="EC" id="4.2.1.59" evidence="9"/>
<dbReference type="HAMAP" id="MF_00406">
    <property type="entry name" value="FabZ"/>
    <property type="match status" value="1"/>
</dbReference>
<comment type="subcellular location">
    <subcellularLocation>
        <location evidence="1 9">Cytoplasm</location>
    </subcellularLocation>
</comment>
<dbReference type="Pfam" id="PF07977">
    <property type="entry name" value="FabA"/>
    <property type="match status" value="1"/>
</dbReference>
<evidence type="ECO:0000256" key="3">
    <source>
        <dbReference type="ARBA" id="ARBA00022490"/>
    </source>
</evidence>
<evidence type="ECO:0000256" key="6">
    <source>
        <dbReference type="ARBA" id="ARBA00023098"/>
    </source>
</evidence>
<evidence type="ECO:0000256" key="2">
    <source>
        <dbReference type="ARBA" id="ARBA00009174"/>
    </source>
</evidence>
<comment type="catalytic activity">
    <reaction evidence="9">
        <text>a (3R)-hydroxyacyl-[ACP] = a (2E)-enoyl-[ACP] + H2O</text>
        <dbReference type="Rhea" id="RHEA:13097"/>
        <dbReference type="Rhea" id="RHEA-COMP:9925"/>
        <dbReference type="Rhea" id="RHEA-COMP:9945"/>
        <dbReference type="ChEBI" id="CHEBI:15377"/>
        <dbReference type="ChEBI" id="CHEBI:78784"/>
        <dbReference type="ChEBI" id="CHEBI:78827"/>
        <dbReference type="EC" id="4.2.1.59"/>
    </reaction>
</comment>
<keyword evidence="6 9" id="KW-0443">Lipid metabolism</keyword>
<dbReference type="FunFam" id="3.10.129.10:FF:000001">
    <property type="entry name" value="3-hydroxyacyl-[acyl-carrier-protein] dehydratase FabZ"/>
    <property type="match status" value="1"/>
</dbReference>
<dbReference type="PANTHER" id="PTHR30272:SF1">
    <property type="entry name" value="3-HYDROXYACYL-[ACYL-CARRIER-PROTEIN] DEHYDRATASE"/>
    <property type="match status" value="1"/>
</dbReference>
<dbReference type="GO" id="GO:0009245">
    <property type="term" value="P:lipid A biosynthetic process"/>
    <property type="evidence" value="ECO:0007669"/>
    <property type="project" value="UniProtKB-UniRule"/>
</dbReference>
<dbReference type="CDD" id="cd01288">
    <property type="entry name" value="FabZ"/>
    <property type="match status" value="1"/>
</dbReference>
<keyword evidence="3 9" id="KW-0963">Cytoplasm</keyword>
<evidence type="ECO:0000256" key="7">
    <source>
        <dbReference type="ARBA" id="ARBA00023239"/>
    </source>
</evidence>
<evidence type="ECO:0000256" key="9">
    <source>
        <dbReference type="HAMAP-Rule" id="MF_00406"/>
    </source>
</evidence>
<proteinExistence type="inferred from homology"/>
<dbReference type="InterPro" id="IPR013114">
    <property type="entry name" value="FabA_FabZ"/>
</dbReference>
<keyword evidence="4 9" id="KW-0444">Lipid biosynthesis</keyword>
<dbReference type="NCBIfam" id="TIGR01750">
    <property type="entry name" value="fabZ"/>
    <property type="match status" value="1"/>
</dbReference>
<comment type="function">
    <text evidence="8 9">Involved in unsaturated fatty acids biosynthesis. Catalyzes the dehydration of short chain beta-hydroxyacyl-ACPs and long chain saturated and unsaturated beta-hydroxyacyl-ACPs.</text>
</comment>
<gene>
    <name evidence="9 10" type="primary">fabZ</name>
    <name evidence="10" type="ORF">V3328_24320</name>
</gene>
<dbReference type="GO" id="GO:0019171">
    <property type="term" value="F:(3R)-hydroxyacyl-[acyl-carrier-protein] dehydratase activity"/>
    <property type="evidence" value="ECO:0007669"/>
    <property type="project" value="UniProtKB-EC"/>
</dbReference>
<evidence type="ECO:0000256" key="8">
    <source>
        <dbReference type="ARBA" id="ARBA00025049"/>
    </source>
</evidence>
<evidence type="ECO:0000313" key="11">
    <source>
        <dbReference type="Proteomes" id="UP001378188"/>
    </source>
</evidence>
<evidence type="ECO:0000256" key="1">
    <source>
        <dbReference type="ARBA" id="ARBA00004496"/>
    </source>
</evidence>
<feature type="active site" evidence="9">
    <location>
        <position position="60"/>
    </location>
</feature>
<keyword evidence="7 9" id="KW-0456">Lyase</keyword>
<dbReference type="SUPFAM" id="SSF54637">
    <property type="entry name" value="Thioesterase/thiol ester dehydrase-isomerase"/>
    <property type="match status" value="1"/>
</dbReference>
<dbReference type="NCBIfam" id="NF000582">
    <property type="entry name" value="PRK00006.1"/>
    <property type="match status" value="1"/>
</dbReference>
<dbReference type="GO" id="GO:0005737">
    <property type="term" value="C:cytoplasm"/>
    <property type="evidence" value="ECO:0007669"/>
    <property type="project" value="UniProtKB-SubCell"/>
</dbReference>
<comment type="caution">
    <text evidence="10">The sequence shown here is derived from an EMBL/GenBank/DDBJ whole genome shotgun (WGS) entry which is preliminary data.</text>
</comment>
<dbReference type="GO" id="GO:0006633">
    <property type="term" value="P:fatty acid biosynthetic process"/>
    <property type="evidence" value="ECO:0007669"/>
    <property type="project" value="UniProtKB-UniRule"/>
</dbReference>
<evidence type="ECO:0000256" key="5">
    <source>
        <dbReference type="ARBA" id="ARBA00022556"/>
    </source>
</evidence>
<dbReference type="Gene3D" id="3.10.129.10">
    <property type="entry name" value="Hotdog Thioesterase"/>
    <property type="match status" value="1"/>
</dbReference>
<keyword evidence="11" id="KW-1185">Reference proteome</keyword>
<name>A0AAW9RWI2_9HYPH</name>
<comment type="similarity">
    <text evidence="2 9">Belongs to the thioester dehydratase family. FabZ subfamily.</text>
</comment>
<dbReference type="InterPro" id="IPR010084">
    <property type="entry name" value="FabZ"/>
</dbReference>
<dbReference type="AlphaFoldDB" id="A0AAW9RWI2"/>
<evidence type="ECO:0000256" key="4">
    <source>
        <dbReference type="ARBA" id="ARBA00022516"/>
    </source>
</evidence>
<protein>
    <recommendedName>
        <fullName evidence="9">3-hydroxyacyl-[acyl-carrier-protein] dehydratase FabZ</fullName>
        <ecNumber evidence="9">4.2.1.59</ecNumber>
    </recommendedName>
    <alternativeName>
        <fullName evidence="9">(3R)-hydroxymyristoyl-[acyl-carrier-protein] dehydratase</fullName>
        <shortName evidence="9">(3R)-hydroxymyristoyl-ACP dehydrase</shortName>
    </alternativeName>
    <alternativeName>
        <fullName evidence="9">Beta-hydroxyacyl-ACP dehydratase</fullName>
    </alternativeName>
</protein>
<dbReference type="EMBL" id="JAZHOF010000013">
    <property type="protein sequence ID" value="MEJ8574627.1"/>
    <property type="molecule type" value="Genomic_DNA"/>
</dbReference>
<keyword evidence="5 9" id="KW-0441">Lipid A biosynthesis</keyword>
<dbReference type="PANTHER" id="PTHR30272">
    <property type="entry name" value="3-HYDROXYACYL-[ACYL-CARRIER-PROTEIN] DEHYDRATASE"/>
    <property type="match status" value="1"/>
</dbReference>
<sequence>MSASPNEPQTLETLDIQRILDLLPHRYPFLMVDRIVDILGDESCIGIKNVTINEPHFAGHFPERPVMPGVLLVEGMAQTAGAVCILRHAEGAPKIVYFMTIDKCKFRRPVVPGDIVHYHVKKIRNRKTIWKYAAEARVDGKVVAEAEVSAMIADK</sequence>
<organism evidence="10 11">
    <name type="scientific">Microbaculum marinum</name>
    <dbReference type="NCBI Taxonomy" id="1764581"/>
    <lineage>
        <taxon>Bacteria</taxon>
        <taxon>Pseudomonadati</taxon>
        <taxon>Pseudomonadota</taxon>
        <taxon>Alphaproteobacteria</taxon>
        <taxon>Hyphomicrobiales</taxon>
        <taxon>Tepidamorphaceae</taxon>
        <taxon>Microbaculum</taxon>
    </lineage>
</organism>
<accession>A0AAW9RWI2</accession>